<dbReference type="PANTHER" id="PTHR31391:SF135">
    <property type="entry name" value="B3 DOMAIN-CONTAINING PROTEIN OS01G0234100-LIKE ISOFORM X1"/>
    <property type="match status" value="1"/>
</dbReference>
<comment type="caution">
    <text evidence="9">The sequence shown here is derived from an EMBL/GenBank/DDBJ whole genome shotgun (WGS) entry which is preliminary data.</text>
</comment>
<dbReference type="EMBL" id="VIEB01000031">
    <property type="protein sequence ID" value="TQE11304.1"/>
    <property type="molecule type" value="Genomic_DNA"/>
</dbReference>
<dbReference type="InterPro" id="IPR044837">
    <property type="entry name" value="REM16-like"/>
</dbReference>
<reference evidence="9 10" key="1">
    <citation type="journal article" date="2019" name="G3 (Bethesda)">
        <title>Sequencing of a Wild Apple (Malus baccata) Genome Unravels the Differences Between Cultivated and Wild Apple Species Regarding Disease Resistance and Cold Tolerance.</title>
        <authorList>
            <person name="Chen X."/>
        </authorList>
    </citation>
    <scope>NUCLEOTIDE SEQUENCE [LARGE SCALE GENOMIC DNA]</scope>
    <source>
        <strain evidence="10">cv. Shandingzi</strain>
        <tissue evidence="9">Leaves</tissue>
    </source>
</reference>
<dbReference type="SMART" id="SM01019">
    <property type="entry name" value="B3"/>
    <property type="match status" value="1"/>
</dbReference>
<comment type="subcellular location">
    <subcellularLocation>
        <location evidence="1">Nucleus</location>
    </subcellularLocation>
</comment>
<feature type="compositionally biased region" description="Basic residues" evidence="7">
    <location>
        <begin position="97"/>
        <end position="110"/>
    </location>
</feature>
<evidence type="ECO:0000256" key="6">
    <source>
        <dbReference type="SAM" id="Coils"/>
    </source>
</evidence>
<dbReference type="AlphaFoldDB" id="A0A540NJT6"/>
<keyword evidence="3" id="KW-0238">DNA-binding</keyword>
<evidence type="ECO:0000256" key="4">
    <source>
        <dbReference type="ARBA" id="ARBA00023163"/>
    </source>
</evidence>
<feature type="region of interest" description="Disordered" evidence="7">
    <location>
        <begin position="97"/>
        <end position="118"/>
    </location>
</feature>
<dbReference type="SUPFAM" id="SSF101936">
    <property type="entry name" value="DNA-binding pseudobarrel domain"/>
    <property type="match status" value="1"/>
</dbReference>
<keyword evidence="5" id="KW-0539">Nucleus</keyword>
<dbReference type="InterPro" id="IPR015300">
    <property type="entry name" value="DNA-bd_pseudobarrel_sf"/>
</dbReference>
<evidence type="ECO:0000256" key="1">
    <source>
        <dbReference type="ARBA" id="ARBA00004123"/>
    </source>
</evidence>
<dbReference type="Proteomes" id="UP000315295">
    <property type="component" value="Unassembled WGS sequence"/>
</dbReference>
<feature type="coiled-coil region" evidence="6">
    <location>
        <begin position="462"/>
        <end position="489"/>
    </location>
</feature>
<dbReference type="PROSITE" id="PS50863">
    <property type="entry name" value="B3"/>
    <property type="match status" value="1"/>
</dbReference>
<evidence type="ECO:0000256" key="2">
    <source>
        <dbReference type="ARBA" id="ARBA00023015"/>
    </source>
</evidence>
<evidence type="ECO:0000313" key="9">
    <source>
        <dbReference type="EMBL" id="TQE11304.1"/>
    </source>
</evidence>
<evidence type="ECO:0000256" key="7">
    <source>
        <dbReference type="SAM" id="MobiDB-lite"/>
    </source>
</evidence>
<dbReference type="GO" id="GO:0005634">
    <property type="term" value="C:nucleus"/>
    <property type="evidence" value="ECO:0007669"/>
    <property type="project" value="UniProtKB-SubCell"/>
</dbReference>
<dbReference type="CDD" id="cd10017">
    <property type="entry name" value="B3_DNA"/>
    <property type="match status" value="1"/>
</dbReference>
<evidence type="ECO:0000256" key="3">
    <source>
        <dbReference type="ARBA" id="ARBA00023125"/>
    </source>
</evidence>
<dbReference type="Gene3D" id="2.40.330.10">
    <property type="entry name" value="DNA-binding pseudobarrel domain"/>
    <property type="match status" value="1"/>
</dbReference>
<keyword evidence="6" id="KW-0175">Coiled coil</keyword>
<evidence type="ECO:0000313" key="10">
    <source>
        <dbReference type="Proteomes" id="UP000315295"/>
    </source>
</evidence>
<dbReference type="InterPro" id="IPR003340">
    <property type="entry name" value="B3_DNA-bd"/>
</dbReference>
<keyword evidence="4" id="KW-0804">Transcription</keyword>
<keyword evidence="2" id="KW-0805">Transcription regulation</keyword>
<feature type="compositionally biased region" description="Acidic residues" evidence="7">
    <location>
        <begin position="23"/>
        <end position="46"/>
    </location>
</feature>
<organism evidence="9 10">
    <name type="scientific">Malus baccata</name>
    <name type="common">Siberian crab apple</name>
    <name type="synonym">Pyrus baccata</name>
    <dbReference type="NCBI Taxonomy" id="106549"/>
    <lineage>
        <taxon>Eukaryota</taxon>
        <taxon>Viridiplantae</taxon>
        <taxon>Streptophyta</taxon>
        <taxon>Embryophyta</taxon>
        <taxon>Tracheophyta</taxon>
        <taxon>Spermatophyta</taxon>
        <taxon>Magnoliopsida</taxon>
        <taxon>eudicotyledons</taxon>
        <taxon>Gunneridae</taxon>
        <taxon>Pentapetalae</taxon>
        <taxon>rosids</taxon>
        <taxon>fabids</taxon>
        <taxon>Rosales</taxon>
        <taxon>Rosaceae</taxon>
        <taxon>Amygdaloideae</taxon>
        <taxon>Maleae</taxon>
        <taxon>Malus</taxon>
    </lineage>
</organism>
<feature type="region of interest" description="Disordered" evidence="7">
    <location>
        <begin position="19"/>
        <end position="50"/>
    </location>
</feature>
<dbReference type="STRING" id="106549.A0A540NJT6"/>
<evidence type="ECO:0000256" key="5">
    <source>
        <dbReference type="ARBA" id="ARBA00023242"/>
    </source>
</evidence>
<proteinExistence type="predicted"/>
<name>A0A540NJT6_MALBA</name>
<sequence length="498" mass="56765">MAMAVMQDWRHPQNFTLAMNVKEEEEEELSDSEYFPEEKEDDEDHGEAESLTVSQFRLRSRPKSLHSPPPLVGVEQMEQTLETKHNVLNTWRRPSRPTHITKRKVPGHPQKHGDGGCKRKRTIFDSFKDHEISFVRNQVQDIQANLGADPVFVKSMIRSNVSSCFCLTLPKQFCHLYLPLHDATLTLEVEGGEKYRVTFLGERRIVSAGWQKFSTANKLLVGNLLVFRLVRPLKFKVYIMGRHSLAEVDAAFSLLKMKSCANKELFEKKHLMTPPRDVSQGNIQKKSSKLGTNPELVANQSEDDNEDFASNLAADITFRGPAADFEDVRMIDNFTILVNGVTIDTQLSAQVRTIYYDLCCSQGSFLHDNLLKSIDSKLAAEIITETTNIANAIRACKLPPSRADYVMQEKTLHAFELLGMDVGFLRARLKQCLSMASKYEVAAESKRYLEGKVEQVCMREKIRDLDSKLSELKETMESFDARIKALKKNSRKRELIFP</sequence>
<dbReference type="PANTHER" id="PTHR31391">
    <property type="entry name" value="B3 DOMAIN-CONTAINING PROTEIN OS11G0197600-RELATED"/>
    <property type="match status" value="1"/>
</dbReference>
<dbReference type="Pfam" id="PF02362">
    <property type="entry name" value="B3"/>
    <property type="match status" value="1"/>
</dbReference>
<dbReference type="GO" id="GO:0003677">
    <property type="term" value="F:DNA binding"/>
    <property type="evidence" value="ECO:0007669"/>
    <property type="project" value="UniProtKB-KW"/>
</dbReference>
<evidence type="ECO:0000259" key="8">
    <source>
        <dbReference type="PROSITE" id="PS50863"/>
    </source>
</evidence>
<accession>A0A540NJT6</accession>
<feature type="domain" description="TF-B3" evidence="8">
    <location>
        <begin position="152"/>
        <end position="243"/>
    </location>
</feature>
<protein>
    <recommendedName>
        <fullName evidence="8">TF-B3 domain-containing protein</fullName>
    </recommendedName>
</protein>
<gene>
    <name evidence="9" type="ORF">C1H46_003038</name>
</gene>
<keyword evidence="10" id="KW-1185">Reference proteome</keyword>